<evidence type="ECO:0000256" key="2">
    <source>
        <dbReference type="ARBA" id="ARBA00009347"/>
    </source>
</evidence>
<feature type="domain" description="Acyl-CoA dehydrogenase/oxidase N-terminal" evidence="9">
    <location>
        <begin position="6"/>
        <end position="126"/>
    </location>
</feature>
<dbReference type="PANTHER" id="PTHR43292:SF4">
    <property type="entry name" value="ACYL-COA DEHYDROGENASE FADE34"/>
    <property type="match status" value="1"/>
</dbReference>
<dbReference type="InterPro" id="IPR037069">
    <property type="entry name" value="AcylCoA_DH/ox_N_sf"/>
</dbReference>
<protein>
    <submittedName>
        <fullName evidence="10">Acyl-CoA dehydrogenase</fullName>
    </submittedName>
</protein>
<dbReference type="InterPro" id="IPR013786">
    <property type="entry name" value="AcylCoA_DH/ox_N"/>
</dbReference>
<keyword evidence="11" id="KW-1185">Reference proteome</keyword>
<dbReference type="InterPro" id="IPR036250">
    <property type="entry name" value="AcylCo_DH-like_C"/>
</dbReference>
<comment type="cofactor">
    <cofactor evidence="1 6">
        <name>FAD</name>
        <dbReference type="ChEBI" id="CHEBI:57692"/>
    </cofactor>
</comment>
<evidence type="ECO:0000259" key="7">
    <source>
        <dbReference type="Pfam" id="PF00441"/>
    </source>
</evidence>
<dbReference type="KEGG" id="cbot:ATE48_02530"/>
<dbReference type="InterPro" id="IPR009100">
    <property type="entry name" value="AcylCoA_DH/oxidase_NM_dom_sf"/>
</dbReference>
<keyword evidence="5 6" id="KW-0560">Oxidoreductase</keyword>
<dbReference type="InterPro" id="IPR006091">
    <property type="entry name" value="Acyl-CoA_Oxase/DH_mid-dom"/>
</dbReference>
<evidence type="ECO:0000313" key="10">
    <source>
        <dbReference type="EMBL" id="ANP44878.1"/>
    </source>
</evidence>
<evidence type="ECO:0000259" key="8">
    <source>
        <dbReference type="Pfam" id="PF02770"/>
    </source>
</evidence>
<dbReference type="InterPro" id="IPR046373">
    <property type="entry name" value="Acyl-CoA_Oxase/DH_mid-dom_sf"/>
</dbReference>
<proteinExistence type="inferred from homology"/>
<dbReference type="Pfam" id="PF02770">
    <property type="entry name" value="Acyl-CoA_dh_M"/>
    <property type="match status" value="1"/>
</dbReference>
<dbReference type="GO" id="GO:0050660">
    <property type="term" value="F:flavin adenine dinucleotide binding"/>
    <property type="evidence" value="ECO:0007669"/>
    <property type="project" value="InterPro"/>
</dbReference>
<organism evidence="10 11">
    <name type="scientific">Candidatus Viadribacter manganicus</name>
    <dbReference type="NCBI Taxonomy" id="1759059"/>
    <lineage>
        <taxon>Bacteria</taxon>
        <taxon>Pseudomonadati</taxon>
        <taxon>Pseudomonadota</taxon>
        <taxon>Alphaproteobacteria</taxon>
        <taxon>Hyphomonadales</taxon>
        <taxon>Hyphomonadaceae</taxon>
        <taxon>Candidatus Viadribacter</taxon>
    </lineage>
</organism>
<dbReference type="GO" id="GO:0005886">
    <property type="term" value="C:plasma membrane"/>
    <property type="evidence" value="ECO:0007669"/>
    <property type="project" value="TreeGrafter"/>
</dbReference>
<dbReference type="SUPFAM" id="SSF47203">
    <property type="entry name" value="Acyl-CoA dehydrogenase C-terminal domain-like"/>
    <property type="match status" value="1"/>
</dbReference>
<dbReference type="OrthoDB" id="9775090at2"/>
<dbReference type="FunFam" id="2.40.110.10:FF:000011">
    <property type="entry name" value="Acyl-CoA dehydrogenase FadE34"/>
    <property type="match status" value="1"/>
</dbReference>
<dbReference type="Pfam" id="PF00441">
    <property type="entry name" value="Acyl-CoA_dh_1"/>
    <property type="match status" value="1"/>
</dbReference>
<dbReference type="SUPFAM" id="SSF56645">
    <property type="entry name" value="Acyl-CoA dehydrogenase NM domain-like"/>
    <property type="match status" value="1"/>
</dbReference>
<dbReference type="Proteomes" id="UP000092498">
    <property type="component" value="Chromosome"/>
</dbReference>
<feature type="domain" description="Acyl-CoA dehydrogenase/oxidase C-terminal" evidence="7">
    <location>
        <begin position="236"/>
        <end position="390"/>
    </location>
</feature>
<dbReference type="InterPro" id="IPR009075">
    <property type="entry name" value="AcylCo_DH/oxidase_C"/>
</dbReference>
<dbReference type="Gene3D" id="1.10.540.10">
    <property type="entry name" value="Acyl-CoA dehydrogenase/oxidase, N-terminal domain"/>
    <property type="match status" value="1"/>
</dbReference>
<evidence type="ECO:0000256" key="4">
    <source>
        <dbReference type="ARBA" id="ARBA00022827"/>
    </source>
</evidence>
<evidence type="ECO:0000256" key="5">
    <source>
        <dbReference type="ARBA" id="ARBA00023002"/>
    </source>
</evidence>
<dbReference type="GO" id="GO:0016627">
    <property type="term" value="F:oxidoreductase activity, acting on the CH-CH group of donors"/>
    <property type="evidence" value="ECO:0007669"/>
    <property type="project" value="InterPro"/>
</dbReference>
<dbReference type="Pfam" id="PF02771">
    <property type="entry name" value="Acyl-CoA_dh_N"/>
    <property type="match status" value="1"/>
</dbReference>
<dbReference type="InParanoid" id="A0A1B1AE94"/>
<gene>
    <name evidence="10" type="ORF">ATE48_02530</name>
</gene>
<dbReference type="STRING" id="1759059.ATE48_02530"/>
<comment type="similarity">
    <text evidence="2 6">Belongs to the acyl-CoA dehydrogenase family.</text>
</comment>
<reference evidence="10 11" key="1">
    <citation type="submission" date="2015-11" db="EMBL/GenBank/DDBJ databases">
        <title>Whole-Genome Sequence of Candidatus Oderbacter manganicum from the National Park Lower Oder Valley, Germany.</title>
        <authorList>
            <person name="Braun B."/>
            <person name="Liere K."/>
            <person name="Szewzyk U."/>
        </authorList>
    </citation>
    <scope>NUCLEOTIDE SEQUENCE [LARGE SCALE GENOMIC DNA]</scope>
    <source>
        <strain evidence="10 11">OTSz_A_272</strain>
    </source>
</reference>
<accession>A0A1B1AE94</accession>
<dbReference type="Gene3D" id="1.20.140.10">
    <property type="entry name" value="Butyryl-CoA Dehydrogenase, subunit A, domain 3"/>
    <property type="match status" value="1"/>
</dbReference>
<sequence>MDFNDTPEEAKFRAEARAFLEANVQPKSADAERLVRKLKPGEFLKAAKDYQRKKAEAGFAGITWAKEQGGRGLPPIYSVIFNQEEAKFDAPSQPFSIGLGMCVPTVIAFSDEATKDRYVAKALRGDEIWCQLFSEPAAGSDVAAGKTKAVRDGDDWIINGQKVWTTGAQFSDFGILLVRTNPDVEKHKGLTMFIVDMKQKGVEVRPIHQASGGREFNEVYFTDVRIPDSWRLGDPGMGWNVALVTLMNERLAVGGSYGPDYKEIFDFAKGINSPSGDGMLIQDESFRQKLADWIVRAEGYKLAKFRTMTALSKGQTPGPESSIGKVINANQMMDIANTAIEAEDHYGIINDPELATLEGAFHQSYMFAPGLRIAGGTDEILKNIIAERVLGLPQDVRVDKGVAFKDLPTGR</sequence>
<dbReference type="Gene3D" id="2.40.110.10">
    <property type="entry name" value="Butyryl-CoA Dehydrogenase, subunit A, domain 2"/>
    <property type="match status" value="1"/>
</dbReference>
<dbReference type="AlphaFoldDB" id="A0A1B1AE94"/>
<keyword evidence="4 6" id="KW-0274">FAD</keyword>
<evidence type="ECO:0000256" key="1">
    <source>
        <dbReference type="ARBA" id="ARBA00001974"/>
    </source>
</evidence>
<dbReference type="PANTHER" id="PTHR43292">
    <property type="entry name" value="ACYL-COA DEHYDROGENASE"/>
    <property type="match status" value="1"/>
</dbReference>
<dbReference type="InterPro" id="IPR052161">
    <property type="entry name" value="Mycobact_Acyl-CoA_DH"/>
</dbReference>
<dbReference type="EMBL" id="CP013244">
    <property type="protein sequence ID" value="ANP44878.1"/>
    <property type="molecule type" value="Genomic_DNA"/>
</dbReference>
<feature type="domain" description="Acyl-CoA oxidase/dehydrogenase middle" evidence="8">
    <location>
        <begin position="130"/>
        <end position="224"/>
    </location>
</feature>
<dbReference type="RefSeq" id="WP_066767500.1">
    <property type="nucleotide sequence ID" value="NZ_CP013244.1"/>
</dbReference>
<evidence type="ECO:0000313" key="11">
    <source>
        <dbReference type="Proteomes" id="UP000092498"/>
    </source>
</evidence>
<name>A0A1B1AE94_9PROT</name>
<evidence type="ECO:0000259" key="9">
    <source>
        <dbReference type="Pfam" id="PF02771"/>
    </source>
</evidence>
<evidence type="ECO:0000256" key="6">
    <source>
        <dbReference type="RuleBase" id="RU362125"/>
    </source>
</evidence>
<keyword evidence="3 6" id="KW-0285">Flavoprotein</keyword>
<evidence type="ECO:0000256" key="3">
    <source>
        <dbReference type="ARBA" id="ARBA00022630"/>
    </source>
</evidence>